<dbReference type="Gene3D" id="3.20.20.70">
    <property type="entry name" value="Aldolase class I"/>
    <property type="match status" value="1"/>
</dbReference>
<dbReference type="GO" id="GO:0000287">
    <property type="term" value="F:magnesium ion binding"/>
    <property type="evidence" value="ECO:0007669"/>
    <property type="project" value="UniProtKB-UniRule"/>
</dbReference>
<dbReference type="CDD" id="cd04725">
    <property type="entry name" value="OMP_decarboxylase_like"/>
    <property type="match status" value="1"/>
</dbReference>
<name>A0A2S6CUR9_9CYAN</name>
<dbReference type="Pfam" id="PF00215">
    <property type="entry name" value="OMPdecase"/>
    <property type="match status" value="1"/>
</dbReference>
<comment type="pathway">
    <text evidence="2 9">Pyrimidine metabolism; UMP biosynthesis via de novo pathway; UMP from orotate: step 1/2.</text>
</comment>
<reference evidence="12 13" key="1">
    <citation type="submission" date="2018-02" db="EMBL/GenBank/DDBJ databases">
        <title>Discovery of a pederin family compound in a non-symbiotic bloom-forming cyanobacterium.</title>
        <authorList>
            <person name="Kust A."/>
            <person name="Mares J."/>
            <person name="Jokela J."/>
            <person name="Urajova P."/>
            <person name="Hajek J."/>
            <person name="Saurav K."/>
            <person name="Voracova K."/>
            <person name="Fewer D.P."/>
            <person name="Haapaniemi E."/>
            <person name="Permi P."/>
            <person name="Rehakova K."/>
            <person name="Sivonen K."/>
            <person name="Hrouzek P."/>
        </authorList>
    </citation>
    <scope>NUCLEOTIDE SEQUENCE [LARGE SCALE GENOMIC DNA]</scope>
    <source>
        <strain evidence="12 13">CHARLIE-1</strain>
    </source>
</reference>
<dbReference type="GO" id="GO:0004588">
    <property type="term" value="F:orotate phosphoribosyltransferase activity"/>
    <property type="evidence" value="ECO:0007669"/>
    <property type="project" value="UniProtKB-UniRule"/>
</dbReference>
<feature type="binding site" description="in other chain" evidence="9">
    <location>
        <begin position="404"/>
        <end position="412"/>
    </location>
    <ligand>
        <name>5-phospho-alpha-D-ribose 1-diphosphate</name>
        <dbReference type="ChEBI" id="CHEBI:58017"/>
        <note>ligand shared between dimeric partners</note>
    </ligand>
</feature>
<dbReference type="GO" id="GO:0044205">
    <property type="term" value="P:'de novo' UMP biosynthetic process"/>
    <property type="evidence" value="ECO:0007669"/>
    <property type="project" value="UniProtKB-UniRule"/>
</dbReference>
<feature type="binding site" description="in other chain" evidence="9">
    <location>
        <position position="379"/>
    </location>
    <ligand>
        <name>5-phospho-alpha-D-ribose 1-diphosphate</name>
        <dbReference type="ChEBI" id="CHEBI:58017"/>
        <note>ligand shared between dimeric partners</note>
    </ligand>
</feature>
<evidence type="ECO:0000259" key="11">
    <source>
        <dbReference type="SMART" id="SM00934"/>
    </source>
</evidence>
<evidence type="ECO:0000256" key="10">
    <source>
        <dbReference type="SAM" id="Coils"/>
    </source>
</evidence>
<evidence type="ECO:0000256" key="8">
    <source>
        <dbReference type="ARBA" id="ARBA00049157"/>
    </source>
</evidence>
<comment type="catalytic activity">
    <reaction evidence="8">
        <text>orotidine 5'-phosphate + H(+) = UMP + CO2</text>
        <dbReference type="Rhea" id="RHEA:11596"/>
        <dbReference type="ChEBI" id="CHEBI:15378"/>
        <dbReference type="ChEBI" id="CHEBI:16526"/>
        <dbReference type="ChEBI" id="CHEBI:57538"/>
        <dbReference type="ChEBI" id="CHEBI:57865"/>
        <dbReference type="EC" id="4.1.1.23"/>
    </reaction>
</comment>
<evidence type="ECO:0000256" key="9">
    <source>
        <dbReference type="HAMAP-Rule" id="MF_01208"/>
    </source>
</evidence>
<evidence type="ECO:0000256" key="5">
    <source>
        <dbReference type="ARBA" id="ARBA00022793"/>
    </source>
</evidence>
<evidence type="ECO:0000256" key="3">
    <source>
        <dbReference type="ARBA" id="ARBA00022676"/>
    </source>
</evidence>
<feature type="coiled-coil region" evidence="10">
    <location>
        <begin position="248"/>
        <end position="275"/>
    </location>
</feature>
<dbReference type="NCBIfam" id="TIGR02127">
    <property type="entry name" value="pyrF_sub2"/>
    <property type="match status" value="1"/>
</dbReference>
<dbReference type="SUPFAM" id="SSF53271">
    <property type="entry name" value="PRTase-like"/>
    <property type="match status" value="1"/>
</dbReference>
<evidence type="ECO:0000256" key="4">
    <source>
        <dbReference type="ARBA" id="ARBA00022679"/>
    </source>
</evidence>
<dbReference type="InterPro" id="IPR011995">
    <property type="entry name" value="OMPdecase_type-2"/>
</dbReference>
<dbReference type="InterPro" id="IPR029057">
    <property type="entry name" value="PRTase-like"/>
</dbReference>
<accession>A0A2S6CUR9</accession>
<dbReference type="UniPathway" id="UPA00070">
    <property type="reaction ID" value="UER00119"/>
</dbReference>
<comment type="pathway">
    <text evidence="1">Pyrimidine metabolism; UMP biosynthesis via de novo pathway; UMP from orotate: step 2/2.</text>
</comment>
<dbReference type="InterPro" id="IPR023031">
    <property type="entry name" value="OPRT"/>
</dbReference>
<comment type="subunit">
    <text evidence="9">Homodimer.</text>
</comment>
<comment type="function">
    <text evidence="9">Catalyzes the transfer of a ribosyl phosphate group from 5-phosphoribose 1-diphosphate to orotate, leading to the formation of orotidine monophosphate (OMP).</text>
</comment>
<dbReference type="NCBIfam" id="NF004034">
    <property type="entry name" value="PRK05500.1"/>
    <property type="match status" value="1"/>
</dbReference>
<organism evidence="12 13">
    <name type="scientific">Cuspidothrix issatschenkoi CHARLIE-1</name>
    <dbReference type="NCBI Taxonomy" id="2052836"/>
    <lineage>
        <taxon>Bacteria</taxon>
        <taxon>Bacillati</taxon>
        <taxon>Cyanobacteriota</taxon>
        <taxon>Cyanophyceae</taxon>
        <taxon>Nostocales</taxon>
        <taxon>Aphanizomenonaceae</taxon>
        <taxon>Cuspidothrix</taxon>
    </lineage>
</organism>
<dbReference type="HAMAP" id="MF_01208">
    <property type="entry name" value="PyrE"/>
    <property type="match status" value="1"/>
</dbReference>
<dbReference type="InterPro" id="IPR004467">
    <property type="entry name" value="Or_phspho_trans_dom"/>
</dbReference>
<dbReference type="PANTHER" id="PTHR19278">
    <property type="entry name" value="OROTATE PHOSPHORIBOSYLTRANSFERASE"/>
    <property type="match status" value="1"/>
</dbReference>
<proteinExistence type="inferred from homology"/>
<evidence type="ECO:0000256" key="6">
    <source>
        <dbReference type="ARBA" id="ARBA00022975"/>
    </source>
</evidence>
<keyword evidence="7 12" id="KW-0456">Lyase</keyword>
<dbReference type="EC" id="2.4.2.10" evidence="9"/>
<keyword evidence="13" id="KW-1185">Reference proteome</keyword>
<sequence length="482" mass="53644">MKFYDKLNGAIAHNQSLLFIGLDPNPEMLPEQYCQKSHPQSMIDGLWDWLEFTISQTTDLVCAYKPTLGFYAALGIPGWELLQRTLKAIPAHIPIILDAKHSDLNTSTILAKTVFEEWQIDAITLSPYAGQDHVAPFLVYPDKAVFILCTTSNPSAAILQQYPTAESPFYLQVVKEAKNWGTPEQLGLEVGTIQPDILAKIRKEAPERVILARSIWSEGGNLKNLLSAGLNYNGDGLLLPVSQDMLGSENLSTQLQSLRAEINHLRTEISQENSTCSVWFPDVCLLNQHPLLDLILQLYDIGCIMFGEFVQASGATFPYYIDLRKIISNPQIFHQIVIAYAEILKDLTYDRIAGIPYGSLPTATGLSLHLNSPMIFPRKEVKAHGTRKVIEGNFNPGEVVVVVDDILISGKSVMEGAEKLKYAGLNVNDIVVFMDHEQGVKDRLRENGYQAHAVLTISEITETLYAAGRISEEQFKTLSEIN</sequence>
<dbReference type="OrthoDB" id="9802134at2"/>
<evidence type="ECO:0000256" key="7">
    <source>
        <dbReference type="ARBA" id="ARBA00023239"/>
    </source>
</evidence>
<dbReference type="Proteomes" id="UP000239589">
    <property type="component" value="Unassembled WGS sequence"/>
</dbReference>
<dbReference type="Gene3D" id="3.40.50.2020">
    <property type="match status" value="1"/>
</dbReference>
<feature type="binding site" evidence="9">
    <location>
        <position position="382"/>
    </location>
    <ligand>
        <name>5-phospho-alpha-D-ribose 1-diphosphate</name>
        <dbReference type="ChEBI" id="CHEBI:58017"/>
        <note>ligand shared between dimeric partners</note>
    </ligand>
</feature>
<dbReference type="SMART" id="SM00934">
    <property type="entry name" value="OMPdecase"/>
    <property type="match status" value="1"/>
</dbReference>
<dbReference type="InterPro" id="IPR000836">
    <property type="entry name" value="PRTase_dom"/>
</dbReference>
<evidence type="ECO:0000313" key="13">
    <source>
        <dbReference type="Proteomes" id="UP000239589"/>
    </source>
</evidence>
<evidence type="ECO:0000256" key="2">
    <source>
        <dbReference type="ARBA" id="ARBA00004889"/>
    </source>
</evidence>
<dbReference type="SUPFAM" id="SSF51366">
    <property type="entry name" value="Ribulose-phoshate binding barrel"/>
    <property type="match status" value="1"/>
</dbReference>
<keyword evidence="9" id="KW-0460">Magnesium</keyword>
<dbReference type="GO" id="GO:0006207">
    <property type="term" value="P:'de novo' pyrimidine nucleobase biosynthetic process"/>
    <property type="evidence" value="ECO:0007669"/>
    <property type="project" value="InterPro"/>
</dbReference>
<dbReference type="CDD" id="cd06223">
    <property type="entry name" value="PRTases_typeI"/>
    <property type="match status" value="1"/>
</dbReference>
<dbReference type="AlphaFoldDB" id="A0A2S6CUR9"/>
<keyword evidence="5" id="KW-0210">Decarboxylase</keyword>
<comment type="caution">
    <text evidence="9">Lacks conserved residue(s) required for the propagation of feature annotation.</text>
</comment>
<dbReference type="EMBL" id="PGEM01000066">
    <property type="protein sequence ID" value="PPJ63513.1"/>
    <property type="molecule type" value="Genomic_DNA"/>
</dbReference>
<evidence type="ECO:0000256" key="1">
    <source>
        <dbReference type="ARBA" id="ARBA00004861"/>
    </source>
</evidence>
<protein>
    <recommendedName>
        <fullName evidence="9">Orotate phosphoribosyltransferase</fullName>
        <shortName evidence="9">OPRT</shortName>
        <shortName evidence="9">OPRTase</shortName>
        <ecNumber evidence="9">2.4.2.10</ecNumber>
    </recommendedName>
</protein>
<dbReference type="InterPro" id="IPR001754">
    <property type="entry name" value="OMPdeCOase_dom"/>
</dbReference>
<dbReference type="GO" id="GO:0004590">
    <property type="term" value="F:orotidine-5'-phosphate decarboxylase activity"/>
    <property type="evidence" value="ECO:0007669"/>
    <property type="project" value="UniProtKB-UniRule"/>
</dbReference>
<comment type="cofactor">
    <cofactor evidence="9">
        <name>Mg(2+)</name>
        <dbReference type="ChEBI" id="CHEBI:18420"/>
    </cofactor>
</comment>
<dbReference type="Pfam" id="PF00156">
    <property type="entry name" value="Pribosyltran"/>
    <property type="match status" value="1"/>
</dbReference>
<evidence type="ECO:0000313" key="12">
    <source>
        <dbReference type="EMBL" id="PPJ63513.1"/>
    </source>
</evidence>
<dbReference type="NCBIfam" id="TIGR00336">
    <property type="entry name" value="pyrE"/>
    <property type="match status" value="1"/>
</dbReference>
<dbReference type="InterPro" id="IPR011060">
    <property type="entry name" value="RibuloseP-bd_barrel"/>
</dbReference>
<keyword evidence="4 9" id="KW-0808">Transferase</keyword>
<dbReference type="RefSeq" id="WP_104387691.1">
    <property type="nucleotide sequence ID" value="NZ_PGEM01000066.1"/>
</dbReference>
<gene>
    <name evidence="9" type="primary">pyrE</name>
    <name evidence="12" type="ORF">CUN59_09785</name>
</gene>
<dbReference type="InterPro" id="IPR013785">
    <property type="entry name" value="Aldolase_TIM"/>
</dbReference>
<keyword evidence="3 9" id="KW-0328">Glycosyltransferase</keyword>
<keyword evidence="10" id="KW-0175">Coiled coil</keyword>
<feature type="binding site" evidence="9">
    <location>
        <position position="384"/>
    </location>
    <ligand>
        <name>5-phospho-alpha-D-ribose 1-diphosphate</name>
        <dbReference type="ChEBI" id="CHEBI:58017"/>
        <note>ligand shared between dimeric partners</note>
    </ligand>
</feature>
<comment type="caution">
    <text evidence="12">The sequence shown here is derived from an EMBL/GenBank/DDBJ whole genome shotgun (WGS) entry which is preliminary data.</text>
</comment>
<comment type="catalytic activity">
    <reaction evidence="9">
        <text>orotidine 5'-phosphate + diphosphate = orotate + 5-phospho-alpha-D-ribose 1-diphosphate</text>
        <dbReference type="Rhea" id="RHEA:10380"/>
        <dbReference type="ChEBI" id="CHEBI:30839"/>
        <dbReference type="ChEBI" id="CHEBI:33019"/>
        <dbReference type="ChEBI" id="CHEBI:57538"/>
        <dbReference type="ChEBI" id="CHEBI:58017"/>
        <dbReference type="EC" id="2.4.2.10"/>
    </reaction>
</comment>
<comment type="similarity">
    <text evidence="9">Belongs to the purine/pyrimidine phosphoribosyltransferase family. PyrE subfamily.</text>
</comment>
<dbReference type="PANTHER" id="PTHR19278:SF9">
    <property type="entry name" value="URIDINE 5'-MONOPHOSPHATE SYNTHASE"/>
    <property type="match status" value="1"/>
</dbReference>
<keyword evidence="6 9" id="KW-0665">Pyrimidine biosynthesis</keyword>
<feature type="binding site" evidence="9">
    <location>
        <position position="378"/>
    </location>
    <ligand>
        <name>5-phospho-alpha-D-ribose 1-diphosphate</name>
        <dbReference type="ChEBI" id="CHEBI:58017"/>
        <note>ligand shared between dimeric partners</note>
    </ligand>
</feature>
<feature type="domain" description="Orotidine 5'-phosphate decarboxylase" evidence="11">
    <location>
        <begin position="17"/>
        <end position="228"/>
    </location>
</feature>